<evidence type="ECO:0000313" key="3">
    <source>
        <dbReference type="Proteomes" id="UP000823635"/>
    </source>
</evidence>
<organism evidence="2 3">
    <name type="scientific">Candidatus Egerieousia excrementavium</name>
    <dbReference type="NCBI Taxonomy" id="2840778"/>
    <lineage>
        <taxon>Bacteria</taxon>
        <taxon>Pseudomonadati</taxon>
        <taxon>Bacteroidota</taxon>
        <taxon>Bacteroidia</taxon>
        <taxon>Bacteroidales</taxon>
        <taxon>Candidatus Egerieousia</taxon>
    </lineage>
</organism>
<keyword evidence="1" id="KW-1133">Transmembrane helix</keyword>
<dbReference type="AlphaFoldDB" id="A0A9D9DKY0"/>
<dbReference type="Proteomes" id="UP000823635">
    <property type="component" value="Unassembled WGS sequence"/>
</dbReference>
<feature type="transmembrane region" description="Helical" evidence="1">
    <location>
        <begin position="6"/>
        <end position="30"/>
    </location>
</feature>
<gene>
    <name evidence="2" type="ORF">IAC68_04985</name>
</gene>
<keyword evidence="1" id="KW-0812">Transmembrane</keyword>
<feature type="transmembrane region" description="Helical" evidence="1">
    <location>
        <begin position="174"/>
        <end position="199"/>
    </location>
</feature>
<proteinExistence type="predicted"/>
<reference evidence="2" key="2">
    <citation type="journal article" date="2021" name="PeerJ">
        <title>Extensive microbial diversity within the chicken gut microbiome revealed by metagenomics and culture.</title>
        <authorList>
            <person name="Gilroy R."/>
            <person name="Ravi A."/>
            <person name="Getino M."/>
            <person name="Pursley I."/>
            <person name="Horton D.L."/>
            <person name="Alikhan N.F."/>
            <person name="Baker D."/>
            <person name="Gharbi K."/>
            <person name="Hall N."/>
            <person name="Watson M."/>
            <person name="Adriaenssens E.M."/>
            <person name="Foster-Nyarko E."/>
            <person name="Jarju S."/>
            <person name="Secka A."/>
            <person name="Antonio M."/>
            <person name="Oren A."/>
            <person name="Chaudhuri R.R."/>
            <person name="La Ragione R."/>
            <person name="Hildebrand F."/>
            <person name="Pallen M.J."/>
        </authorList>
    </citation>
    <scope>NUCLEOTIDE SEQUENCE</scope>
    <source>
        <strain evidence="2">15467</strain>
    </source>
</reference>
<protein>
    <submittedName>
        <fullName evidence="2">Uncharacterized protein</fullName>
    </submittedName>
</protein>
<sequence length="265" mass="31169">MSIRKKIFSGFVMIATILLLSSLIAIYEFISMRREVSRVIYENITSINISNMLMEITDEYNFTLFKSMDEPEGAVIPDVNKDTRFTDFFEEASMRYTNMQEKNMADSVRYAYTAYIHLMKNAPYVWQGTSYERREWYFERMYPVYMKLRNYIEQLTVLSQTSLKRNFENLNDSFYRSLMPSVVAVSVGILLIMLFNYFINCYFISPVLKISAGIADYKKFGRKYSVSIGNNDELSTLNNNIRELIDLYSKLKSARQKEDNKEKGV</sequence>
<evidence type="ECO:0000313" key="2">
    <source>
        <dbReference type="EMBL" id="MBO8429266.1"/>
    </source>
</evidence>
<accession>A0A9D9DKY0</accession>
<name>A0A9D9DKY0_9BACT</name>
<dbReference type="EMBL" id="JADINB010000111">
    <property type="protein sequence ID" value="MBO8429266.1"/>
    <property type="molecule type" value="Genomic_DNA"/>
</dbReference>
<reference evidence="2" key="1">
    <citation type="submission" date="2020-10" db="EMBL/GenBank/DDBJ databases">
        <authorList>
            <person name="Gilroy R."/>
        </authorList>
    </citation>
    <scope>NUCLEOTIDE SEQUENCE</scope>
    <source>
        <strain evidence="2">15467</strain>
    </source>
</reference>
<keyword evidence="1" id="KW-0472">Membrane</keyword>
<evidence type="ECO:0000256" key="1">
    <source>
        <dbReference type="SAM" id="Phobius"/>
    </source>
</evidence>
<comment type="caution">
    <text evidence="2">The sequence shown here is derived from an EMBL/GenBank/DDBJ whole genome shotgun (WGS) entry which is preliminary data.</text>
</comment>